<dbReference type="InterPro" id="IPR054484">
    <property type="entry name" value="ComC_SSD"/>
</dbReference>
<feature type="signal peptide" evidence="2">
    <location>
        <begin position="1"/>
        <end position="19"/>
    </location>
</feature>
<dbReference type="Pfam" id="PF22933">
    <property type="entry name" value="ComC_SSD"/>
    <property type="match status" value="1"/>
</dbReference>
<dbReference type="PANTHER" id="PTHR31378:SF17">
    <property type="match status" value="1"/>
</dbReference>
<gene>
    <name evidence="8" type="ORF">DLAC_09084</name>
</gene>
<evidence type="ECO:0000259" key="4">
    <source>
        <dbReference type="Pfam" id="PF23033"/>
    </source>
</evidence>
<dbReference type="Pfam" id="PF25820">
    <property type="entry name" value="DUF7949"/>
    <property type="match status" value="1"/>
</dbReference>
<evidence type="ECO:0000259" key="7">
    <source>
        <dbReference type="Pfam" id="PF25820"/>
    </source>
</evidence>
<name>A0A151Z937_TIELA</name>
<dbReference type="Pfam" id="PF23034">
    <property type="entry name" value="DUF7035"/>
    <property type="match status" value="1"/>
</dbReference>
<reference evidence="8 9" key="1">
    <citation type="submission" date="2015-12" db="EMBL/GenBank/DDBJ databases">
        <title>Dictyostelia acquired genes for synthesis and detection of signals that induce cell-type specialization by lateral gene transfer from prokaryotes.</title>
        <authorList>
            <person name="Gloeckner G."/>
            <person name="Schaap P."/>
        </authorList>
    </citation>
    <scope>NUCLEOTIDE SEQUENCE [LARGE SCALE GENOMIC DNA]</scope>
    <source>
        <strain evidence="8 9">TK</strain>
    </source>
</reference>
<feature type="domain" description="DUF7949" evidence="7">
    <location>
        <begin position="1022"/>
        <end position="1052"/>
    </location>
</feature>
<evidence type="ECO:0000313" key="9">
    <source>
        <dbReference type="Proteomes" id="UP000076078"/>
    </source>
</evidence>
<evidence type="ECO:0000259" key="6">
    <source>
        <dbReference type="Pfam" id="PF24893"/>
    </source>
</evidence>
<comment type="caution">
    <text evidence="8">The sequence shown here is derived from an EMBL/GenBank/DDBJ whole genome shotgun (WGS) entry which is preliminary data.</text>
</comment>
<dbReference type="OrthoDB" id="21427at2759"/>
<dbReference type="Pfam" id="PF24893">
    <property type="entry name" value="DUF7743"/>
    <property type="match status" value="1"/>
</dbReference>
<feature type="domain" description="DUF7034" evidence="4">
    <location>
        <begin position="782"/>
        <end position="923"/>
    </location>
</feature>
<feature type="domain" description="DUF7743" evidence="6">
    <location>
        <begin position="415"/>
        <end position="506"/>
    </location>
</feature>
<protein>
    <submittedName>
        <fullName evidence="8">EGF-like domain-containing protein</fullName>
    </submittedName>
</protein>
<dbReference type="InterPro" id="IPR055463">
    <property type="entry name" value="DUF7035"/>
</dbReference>
<keyword evidence="1" id="KW-0472">Membrane</keyword>
<keyword evidence="1" id="KW-1133">Transmembrane helix</keyword>
<dbReference type="Pfam" id="PF23033">
    <property type="entry name" value="DUF7034"/>
    <property type="match status" value="1"/>
</dbReference>
<keyword evidence="2" id="KW-0732">Signal</keyword>
<feature type="domain" description="DUF7035" evidence="5">
    <location>
        <begin position="639"/>
        <end position="772"/>
    </location>
</feature>
<dbReference type="InterPro" id="IPR055462">
    <property type="entry name" value="DUF7034"/>
</dbReference>
<dbReference type="InParanoid" id="A0A151Z937"/>
<dbReference type="Proteomes" id="UP000076078">
    <property type="component" value="Unassembled WGS sequence"/>
</dbReference>
<feature type="transmembrane region" description="Helical" evidence="1">
    <location>
        <begin position="1310"/>
        <end position="1332"/>
    </location>
</feature>
<evidence type="ECO:0000259" key="3">
    <source>
        <dbReference type="Pfam" id="PF22933"/>
    </source>
</evidence>
<keyword evidence="9" id="KW-1185">Reference proteome</keyword>
<organism evidence="8 9">
    <name type="scientific">Tieghemostelium lacteum</name>
    <name type="common">Slime mold</name>
    <name type="synonym">Dictyostelium lacteum</name>
    <dbReference type="NCBI Taxonomy" id="361077"/>
    <lineage>
        <taxon>Eukaryota</taxon>
        <taxon>Amoebozoa</taxon>
        <taxon>Evosea</taxon>
        <taxon>Eumycetozoa</taxon>
        <taxon>Dictyostelia</taxon>
        <taxon>Dictyosteliales</taxon>
        <taxon>Raperosteliaceae</taxon>
        <taxon>Tieghemostelium</taxon>
    </lineage>
</organism>
<evidence type="ECO:0000256" key="1">
    <source>
        <dbReference type="SAM" id="Phobius"/>
    </source>
</evidence>
<evidence type="ECO:0000313" key="8">
    <source>
        <dbReference type="EMBL" id="KYQ90461.1"/>
    </source>
</evidence>
<sequence>MKLHILISLYLILIVNVECYTYIQTYYAKNTYSAGATIGCQPELLVSFKKLPDETIDLTMFGLTIVKQVVYNNGTYMNIYVQISAGLLVGQKNLQAIVNGGTAFSLGIYTCAAPPTLNIGLSSKAKVFRYESEFTSTSNTIYIPLDDITLNMIVTTGYVSGPLSFRAFIYPKYMELKYSIVENPILTGDGSCVLSINNGYTTTQLIIPTTFSTQNGTKSNMQNYITTKTIDTISSSYIGENWKWFNYLKVIFEGNAFNLMYQPVQGSPNSTLFVSQLPIVTPFFTSKSFDFNYFQYNTPQNTTWAVQTLPNSFTPIGSITPSTITMDVENNMPFGAVVGTLMGKNYLTGTSGSLVIGSYTRDFPLYPYGISSGTCFSYSMTTTLLLPLYSSTVNMKQVLSIENFSIEFPYITTANDLDPPVLISTTATLLNSITSEFIFSVTASDEISGISKIIYNDIILTSENLVSGTIFNGVFETIIYPYQLNYGFKYAINIYDNAFNMFHFNLNLDTVGLDDPRFVGIISNRIARPYIISELFWDSPTPNKPGMNRTLSLKIASSAYPKLTINIPNYPKFPDNLYLKRNSTAGYYEITVYIPDGLYTQDIDYTLQVYPYTLSVSTLYSMFGESALLSVTNTNPQGADQFPPMISQYTLPSGTIQLSSGLNNVSIHLTIQDGINGFDGGNITFSSNLDPQGYTFNFDNTTMVSQDHYKFDLTFNIITQYCRAQVFDIKSIYLRDTMGYYSQYPSNGNTVMNPWYLMNANGSISQFTVNCPSSSVNDPNPPVLNNFIIKSSTTINMCGKESERSVTLELTVSDSESGLLTKNAPYVYFEGLNDILGFQSTFVSGQPSVLAPKTYQLTTTLPYSFGTYSTKTVDSNNITTLNNNGVIILSVYGIFDNAYTMKGYSFGDLMNNGFNYYLNTTCTYQPVVDYVSPISEDGGFLYIYGKRLLSISSVSVSYDAVNFNLITVLQSGTILKVSTIPTRIPFTIRLKYGETNLDYVIYPTLNPTTPPVITNAPVKCFSDCGGPDRGECTPNGCVCKSSWIGVDCLSTVVFTDQPNVNTTNPTTQTVLASGDTVTYSSLVSVHSIREITPNGTVVFNQTFSQWILTDISSFGSTKYLYYVNFTKDSITTNITVVLEWFNSTKIIEFAGQNLTMNPSTMKYNVNITKYSFELGTNTLQVIFAASLQSSATEDTCSKKDFGDVPLSDLEYVKLKVNQNSLYGRFIKRGIIDQRVRSISNTLLDESGKPTESYQSQSMIAINVPHFFNNAMLDPDFSILVDSGDSDDTEDNSVNCTFSNNADKGLSRNQIIGIVVGSVVFALIIGLLGYYLLFYKFRYSKLAIILLKSRMKTSKVSN</sequence>
<dbReference type="PANTHER" id="PTHR31378">
    <property type="entry name" value="EGF-LIKE DOMAIN-CONTAINING PROTEIN-RELATED-RELATED"/>
    <property type="match status" value="1"/>
</dbReference>
<keyword evidence="1" id="KW-0812">Transmembrane</keyword>
<feature type="chain" id="PRO_5007593018" evidence="2">
    <location>
        <begin position="20"/>
        <end position="1357"/>
    </location>
</feature>
<dbReference type="InterPro" id="IPR056645">
    <property type="entry name" value="DUF7743"/>
</dbReference>
<dbReference type="EMBL" id="LODT01000037">
    <property type="protein sequence ID" value="KYQ90461.1"/>
    <property type="molecule type" value="Genomic_DNA"/>
</dbReference>
<proteinExistence type="predicted"/>
<dbReference type="InterPro" id="IPR057709">
    <property type="entry name" value="DUF7949"/>
</dbReference>
<evidence type="ECO:0000256" key="2">
    <source>
        <dbReference type="SAM" id="SignalP"/>
    </source>
</evidence>
<feature type="domain" description="ComC supersandwich" evidence="3">
    <location>
        <begin position="1083"/>
        <end position="1279"/>
    </location>
</feature>
<accession>A0A151Z937</accession>
<evidence type="ECO:0000259" key="5">
    <source>
        <dbReference type="Pfam" id="PF23034"/>
    </source>
</evidence>